<name>A0A147EQ17_9MICO</name>
<gene>
    <name evidence="1" type="ORF">NS354_04580</name>
</gene>
<reference evidence="1 2" key="1">
    <citation type="journal article" date="2016" name="Front. Microbiol.">
        <title>Genomic Resource of Rice Seed Associated Bacteria.</title>
        <authorList>
            <person name="Midha S."/>
            <person name="Bansal K."/>
            <person name="Sharma S."/>
            <person name="Kumar N."/>
            <person name="Patil P.P."/>
            <person name="Chaudhry V."/>
            <person name="Patil P.B."/>
        </authorList>
    </citation>
    <scope>NUCLEOTIDE SEQUENCE [LARGE SCALE GENOMIC DNA]</scope>
    <source>
        <strain evidence="1 2">NS354</strain>
    </source>
</reference>
<dbReference type="GO" id="GO:0016740">
    <property type="term" value="F:transferase activity"/>
    <property type="evidence" value="ECO:0007669"/>
    <property type="project" value="UniProtKB-KW"/>
</dbReference>
<dbReference type="Pfam" id="PF14602">
    <property type="entry name" value="Hexapep_2"/>
    <property type="match status" value="1"/>
</dbReference>
<keyword evidence="1" id="KW-0808">Transferase</keyword>
<evidence type="ECO:0000313" key="1">
    <source>
        <dbReference type="EMBL" id="KTR86492.1"/>
    </source>
</evidence>
<dbReference type="InterPro" id="IPR051159">
    <property type="entry name" value="Hexapeptide_acetyltransf"/>
</dbReference>
<dbReference type="Proteomes" id="UP000070810">
    <property type="component" value="Unassembled WGS sequence"/>
</dbReference>
<dbReference type="PATRIC" id="fig|1079994.3.peg.968"/>
<dbReference type="AlphaFoldDB" id="A0A147EQ17"/>
<dbReference type="PANTHER" id="PTHR23416">
    <property type="entry name" value="SIALIC ACID SYNTHASE-RELATED"/>
    <property type="match status" value="1"/>
</dbReference>
<keyword evidence="2" id="KW-1185">Reference proteome</keyword>
<dbReference type="InterPro" id="IPR001451">
    <property type="entry name" value="Hexapep"/>
</dbReference>
<proteinExistence type="predicted"/>
<dbReference type="RefSeq" id="WP_058593417.1">
    <property type="nucleotide sequence ID" value="NZ_LDRK01000019.1"/>
</dbReference>
<evidence type="ECO:0000313" key="2">
    <source>
        <dbReference type="Proteomes" id="UP000070810"/>
    </source>
</evidence>
<organism evidence="1 2">
    <name type="scientific">Leucobacter chromiiresistens</name>
    <dbReference type="NCBI Taxonomy" id="1079994"/>
    <lineage>
        <taxon>Bacteria</taxon>
        <taxon>Bacillati</taxon>
        <taxon>Actinomycetota</taxon>
        <taxon>Actinomycetes</taxon>
        <taxon>Micrococcales</taxon>
        <taxon>Microbacteriaceae</taxon>
        <taxon>Leucobacter</taxon>
    </lineage>
</organism>
<protein>
    <submittedName>
        <fullName evidence="1">Acetyltransferase</fullName>
    </submittedName>
</protein>
<comment type="caution">
    <text evidence="1">The sequence shown here is derived from an EMBL/GenBank/DDBJ whole genome shotgun (WGS) entry which is preliminary data.</text>
</comment>
<dbReference type="EMBL" id="LDRK01000019">
    <property type="protein sequence ID" value="KTR86492.1"/>
    <property type="molecule type" value="Genomic_DNA"/>
</dbReference>
<dbReference type="Pfam" id="PF00132">
    <property type="entry name" value="Hexapep"/>
    <property type="match status" value="1"/>
</dbReference>
<dbReference type="Gene3D" id="2.160.10.10">
    <property type="entry name" value="Hexapeptide repeat proteins"/>
    <property type="match status" value="1"/>
</dbReference>
<dbReference type="OrthoDB" id="2643438at2"/>
<dbReference type="InterPro" id="IPR011004">
    <property type="entry name" value="Trimer_LpxA-like_sf"/>
</dbReference>
<dbReference type="SUPFAM" id="SSF51161">
    <property type="entry name" value="Trimeric LpxA-like enzymes"/>
    <property type="match status" value="1"/>
</dbReference>
<accession>A0A147EQ17</accession>
<sequence length="153" mass="15592">MNFPDGHGGLPANPYHPHAWFVGEPVIGEGCWIGAFCVIDGSGGLTIGAGCNLSAGTQIYTHSTVARCVSEGARPIERRPTSLGHHVYVGANAVILMGSEIGDHCVVAAGAVVAEGTVAPPYSVLRGVPARVIPGAARKFAAEHADELGGEPS</sequence>